<dbReference type="PANTHER" id="PTHR28255">
    <property type="match status" value="1"/>
</dbReference>
<dbReference type="InterPro" id="IPR005624">
    <property type="entry name" value="PduO/GlcC-like"/>
</dbReference>
<dbReference type="InterPro" id="IPR038084">
    <property type="entry name" value="PduO/GlcC-like_sf"/>
</dbReference>
<dbReference type="Pfam" id="PF03928">
    <property type="entry name" value="HbpS-like"/>
    <property type="match status" value="1"/>
</dbReference>
<dbReference type="PIRSF" id="PIRSF008757">
    <property type="entry name" value="UCP008757"/>
    <property type="match status" value="1"/>
</dbReference>
<dbReference type="EMBL" id="OCST01000002">
    <property type="protein sequence ID" value="SOE59540.1"/>
    <property type="molecule type" value="Genomic_DNA"/>
</dbReference>
<gene>
    <name evidence="1" type="ORF">SAMN06296378_0957</name>
</gene>
<organism evidence="1 2">
    <name type="scientific">Salinibacterium xinjiangense</name>
    <dbReference type="NCBI Taxonomy" id="386302"/>
    <lineage>
        <taxon>Bacteria</taxon>
        <taxon>Bacillati</taxon>
        <taxon>Actinomycetota</taxon>
        <taxon>Actinomycetes</taxon>
        <taxon>Micrococcales</taxon>
        <taxon>Microbacteriaceae</taxon>
        <taxon>Salinibacterium</taxon>
    </lineage>
</organism>
<dbReference type="Proteomes" id="UP000219440">
    <property type="component" value="Unassembled WGS sequence"/>
</dbReference>
<dbReference type="AlphaFoldDB" id="A0A2C8Z6R5"/>
<dbReference type="InterPro" id="IPR010371">
    <property type="entry name" value="YBR137W-like"/>
</dbReference>
<dbReference type="OrthoDB" id="9815315at2"/>
<evidence type="ECO:0000313" key="1">
    <source>
        <dbReference type="EMBL" id="SOE59540.1"/>
    </source>
</evidence>
<protein>
    <submittedName>
        <fullName evidence="1">Uncharacterized protein, UPF0303 family</fullName>
    </submittedName>
</protein>
<proteinExistence type="predicted"/>
<dbReference type="RefSeq" id="WP_097060103.1">
    <property type="nucleotide sequence ID" value="NZ_BMLC01000001.1"/>
</dbReference>
<dbReference type="Gene3D" id="3.30.450.150">
    <property type="entry name" value="Haem-degrading domain"/>
    <property type="match status" value="1"/>
</dbReference>
<keyword evidence="2" id="KW-1185">Reference proteome</keyword>
<reference evidence="1 2" key="1">
    <citation type="submission" date="2017-09" db="EMBL/GenBank/DDBJ databases">
        <authorList>
            <person name="Ehlers B."/>
            <person name="Leendertz F.H."/>
        </authorList>
    </citation>
    <scope>NUCLEOTIDE SEQUENCE [LARGE SCALE GENOMIC DNA]</scope>
    <source>
        <strain evidence="1 2">CGMCC 1.05381</strain>
    </source>
</reference>
<sequence length="164" mass="17959">MMTSTAEIIARAEADEQRLQFRSFTPDDAFRLGMLMRELAQSRGNTITIDIALGEQRLFHTALPGTSAHNAKWIERKKRTVREWAASSYAVGLRFPILDPPFALEDAPWMDPMLYSGSGGGFPVVVTGVGMVGTIAISGLRHDLDHAFIVDALTLFLGVDPDAP</sequence>
<evidence type="ECO:0000313" key="2">
    <source>
        <dbReference type="Proteomes" id="UP000219440"/>
    </source>
</evidence>
<dbReference type="PANTHER" id="PTHR28255:SF1">
    <property type="entry name" value="UPF0303 PROTEIN YBR137W"/>
    <property type="match status" value="1"/>
</dbReference>
<name>A0A2C8Z6R5_9MICO</name>
<dbReference type="NCBIfam" id="NF002696">
    <property type="entry name" value="PRK02487.1-5"/>
    <property type="match status" value="1"/>
</dbReference>
<accession>A0A2C8Z6R5</accession>
<dbReference type="SUPFAM" id="SSF143744">
    <property type="entry name" value="GlcG-like"/>
    <property type="match status" value="1"/>
</dbReference>